<dbReference type="Proteomes" id="UP000424673">
    <property type="component" value="Chromosome"/>
</dbReference>
<organism evidence="2 3">
    <name type="scientific">Methylocystis rosea</name>
    <dbReference type="NCBI Taxonomy" id="173366"/>
    <lineage>
        <taxon>Bacteria</taxon>
        <taxon>Pseudomonadati</taxon>
        <taxon>Pseudomonadota</taxon>
        <taxon>Alphaproteobacteria</taxon>
        <taxon>Hyphomicrobiales</taxon>
        <taxon>Methylocystaceae</taxon>
        <taxon>Methylocystis</taxon>
    </lineage>
</organism>
<keyword evidence="3" id="KW-1185">Reference proteome</keyword>
<feature type="chain" id="PRO_5046523023" evidence="1">
    <location>
        <begin position="24"/>
        <end position="374"/>
    </location>
</feature>
<accession>A0ABX6EE30</accession>
<reference evidence="2 3" key="2">
    <citation type="journal article" date="2021" name="AMB Express">
        <title>Isolation and characterisation of Methylocystis spp. for poly-3-hydroxybutyrate production using waste methane feedstocks.</title>
        <authorList>
            <person name="Rumah B.L."/>
            <person name="Stead C.E."/>
            <person name="Claxton Stevens B.H."/>
            <person name="Minton N.P."/>
            <person name="Grosse-Honebrink A."/>
            <person name="Zhang Y."/>
        </authorList>
    </citation>
    <scope>NUCLEOTIDE SEQUENCE [LARGE SCALE GENOMIC DNA]</scope>
    <source>
        <strain evidence="2 3">BRCS1</strain>
    </source>
</reference>
<name>A0ABX6EE30_9HYPH</name>
<dbReference type="RefSeq" id="WP_154450975.1">
    <property type="nucleotide sequence ID" value="NZ_CP044328.1"/>
</dbReference>
<keyword evidence="1" id="KW-0732">Signal</keyword>
<dbReference type="EMBL" id="CP044328">
    <property type="protein sequence ID" value="QGM93088.1"/>
    <property type="molecule type" value="Genomic_DNA"/>
</dbReference>
<feature type="signal peptide" evidence="1">
    <location>
        <begin position="1"/>
        <end position="23"/>
    </location>
</feature>
<reference evidence="3" key="1">
    <citation type="submission" date="2019-09" db="EMBL/GenBank/DDBJ databases">
        <title>Isolation and complete genome sequencing of Methylocystis species.</title>
        <authorList>
            <person name="Rumah B.L."/>
            <person name="Stead C.E."/>
            <person name="Stevens B.C."/>
            <person name="Minton N.P."/>
            <person name="Grosse-Honebrink A."/>
            <person name="Zhang Y."/>
        </authorList>
    </citation>
    <scope>NUCLEOTIDE SEQUENCE [LARGE SCALE GENOMIC DNA]</scope>
    <source>
        <strain evidence="3">BRCS1</strain>
    </source>
</reference>
<proteinExistence type="predicted"/>
<evidence type="ECO:0000313" key="2">
    <source>
        <dbReference type="EMBL" id="QGM93088.1"/>
    </source>
</evidence>
<gene>
    <name evidence="2" type="ORF">F7D13_03110</name>
</gene>
<dbReference type="PROSITE" id="PS51257">
    <property type="entry name" value="PROKAR_LIPOPROTEIN"/>
    <property type="match status" value="1"/>
</dbReference>
<protein>
    <submittedName>
        <fullName evidence="2">Uncharacterized protein</fullName>
    </submittedName>
</protein>
<sequence length="374" mass="39674">MVKIMLATRMFLLAMMLVSSGLAGCGLAVPQIKEFWDQDYPGDIATNTPPVSGTAQIEFEIKKRIYCDLRRAVQTANQYSVNEIDGNKTKSSSLIPSDWGAQVSLTLEVDESSTLNPGVSLNTPMHNATVNFAGEYLGQASPLTSAATSAATYSFLSVPQSYAFALGGKLSSTATRIDKFDPYYSVAELMTPIGPKSVCNDAFPENDPFVAIGVLPASSSPLIKSDLGITEWLVGAMFTNRHIPSVQQTPLPPPTPTSLRDERAKLLKQGYSPGEITQIMASNAPKRGGGGGKPDTVTLEIKFVIVTNGDVTPTWRLVRVSGNTAAPFFGIGRTRIHDLIVTIGPSGVATANTHLASQIGNAVSIGNRSVLAAP</sequence>
<evidence type="ECO:0000313" key="3">
    <source>
        <dbReference type="Proteomes" id="UP000424673"/>
    </source>
</evidence>
<evidence type="ECO:0000256" key="1">
    <source>
        <dbReference type="SAM" id="SignalP"/>
    </source>
</evidence>